<organism evidence="2 3">
    <name type="scientific">Amycolatopsis oliviviridis</name>
    <dbReference type="NCBI Taxonomy" id="1471590"/>
    <lineage>
        <taxon>Bacteria</taxon>
        <taxon>Bacillati</taxon>
        <taxon>Actinomycetota</taxon>
        <taxon>Actinomycetes</taxon>
        <taxon>Pseudonocardiales</taxon>
        <taxon>Pseudonocardiaceae</taxon>
        <taxon>Amycolatopsis</taxon>
    </lineage>
</organism>
<gene>
    <name evidence="2" type="ORF">GCM10017790_70860</name>
</gene>
<dbReference type="InterPro" id="IPR001387">
    <property type="entry name" value="Cro/C1-type_HTH"/>
</dbReference>
<accession>A0ABQ3MAD9</accession>
<evidence type="ECO:0000259" key="1">
    <source>
        <dbReference type="PROSITE" id="PS50943"/>
    </source>
</evidence>
<dbReference type="CDD" id="cd00093">
    <property type="entry name" value="HTH_XRE"/>
    <property type="match status" value="1"/>
</dbReference>
<reference evidence="3" key="1">
    <citation type="journal article" date="2019" name="Int. J. Syst. Evol. Microbiol.">
        <title>The Global Catalogue of Microorganisms (GCM) 10K type strain sequencing project: providing services to taxonomists for standard genome sequencing and annotation.</title>
        <authorList>
            <consortium name="The Broad Institute Genomics Platform"/>
            <consortium name="The Broad Institute Genome Sequencing Center for Infectious Disease"/>
            <person name="Wu L."/>
            <person name="Ma J."/>
        </authorList>
    </citation>
    <scope>NUCLEOTIDE SEQUENCE [LARGE SCALE GENOMIC DNA]</scope>
    <source>
        <strain evidence="3">CGMCC 4.7683</strain>
    </source>
</reference>
<proteinExistence type="predicted"/>
<dbReference type="Proteomes" id="UP000635387">
    <property type="component" value="Unassembled WGS sequence"/>
</dbReference>
<evidence type="ECO:0000313" key="3">
    <source>
        <dbReference type="Proteomes" id="UP000635387"/>
    </source>
</evidence>
<dbReference type="PROSITE" id="PS50943">
    <property type="entry name" value="HTH_CROC1"/>
    <property type="match status" value="1"/>
</dbReference>
<protein>
    <recommendedName>
        <fullName evidence="1">HTH cro/C1-type domain-containing protein</fullName>
    </recommendedName>
</protein>
<dbReference type="SUPFAM" id="SSF47413">
    <property type="entry name" value="lambda repressor-like DNA-binding domains"/>
    <property type="match status" value="1"/>
</dbReference>
<dbReference type="EMBL" id="BNAY01000010">
    <property type="protein sequence ID" value="GHH32956.1"/>
    <property type="molecule type" value="Genomic_DNA"/>
</dbReference>
<dbReference type="SMART" id="SM00530">
    <property type="entry name" value="HTH_XRE"/>
    <property type="match status" value="1"/>
</dbReference>
<sequence>MASHGSHQVPNVLLVALRKARGLSQQELAEALNRLSIDAHGRGLTLTGKAVYRWETGESASPKPYYGRLLSEFFQVPICELGFVRPQSAVETPWDEAEAPRRSDPPSGVAAVEQRHWLDTRKALGTARRALAITAAQLYSGHQLDGLGQAGVLTCPEWIPAEPVPLQRVRIALDPAGAEPVVSGGEVESEGVRPLTGAVHRYRRYHDAIRDLALPKLFENRLCFRLTGVEQTAGALHLQFGHMGFFDAIDINEAVAHETAEHHLGKTHDGAYVTAKPSWRRLSFRKLIGDPFDLERRTLMGAVGTLTIRGGDSPSVVLHHRDGARVAGGGGMTHLLPAGIFQPSSVLPAAVSADFSLWRTIQREYAEELLGHDEYDGTGRPIAYDVLEPFVTMDRALSDGRIKVWCLGITLDALTLSGDILTAAVIEPDLYDELFAAAVATNAEGDLSARAVPFEANTLRYLRAAGSLSPGAAAALHLAWTHRRHLLS</sequence>
<keyword evidence="3" id="KW-1185">Reference proteome</keyword>
<name>A0ABQ3MAD9_9PSEU</name>
<comment type="caution">
    <text evidence="2">The sequence shown here is derived from an EMBL/GenBank/DDBJ whole genome shotgun (WGS) entry which is preliminary data.</text>
</comment>
<dbReference type="RefSeq" id="WP_191258762.1">
    <property type="nucleotide sequence ID" value="NZ_BNAY01000010.1"/>
</dbReference>
<dbReference type="InterPro" id="IPR010982">
    <property type="entry name" value="Lambda_DNA-bd_dom_sf"/>
</dbReference>
<evidence type="ECO:0000313" key="2">
    <source>
        <dbReference type="EMBL" id="GHH32956.1"/>
    </source>
</evidence>
<feature type="domain" description="HTH cro/C1-type" evidence="1">
    <location>
        <begin position="14"/>
        <end position="81"/>
    </location>
</feature>
<dbReference type="Gene3D" id="1.10.260.40">
    <property type="entry name" value="lambda repressor-like DNA-binding domains"/>
    <property type="match status" value="1"/>
</dbReference>